<dbReference type="Proteomes" id="UP001164746">
    <property type="component" value="Chromosome 8"/>
</dbReference>
<organism evidence="2 3">
    <name type="scientific">Mya arenaria</name>
    <name type="common">Soft-shell clam</name>
    <dbReference type="NCBI Taxonomy" id="6604"/>
    <lineage>
        <taxon>Eukaryota</taxon>
        <taxon>Metazoa</taxon>
        <taxon>Spiralia</taxon>
        <taxon>Lophotrochozoa</taxon>
        <taxon>Mollusca</taxon>
        <taxon>Bivalvia</taxon>
        <taxon>Autobranchia</taxon>
        <taxon>Heteroconchia</taxon>
        <taxon>Euheterodonta</taxon>
        <taxon>Imparidentia</taxon>
        <taxon>Neoheterodontei</taxon>
        <taxon>Myida</taxon>
        <taxon>Myoidea</taxon>
        <taxon>Myidae</taxon>
        <taxon>Mya</taxon>
    </lineage>
</organism>
<gene>
    <name evidence="2" type="ORF">MAR_027147</name>
</gene>
<sequence>MDGKKWLETRDKVYKLIGVLPENSELFLMAVGQRTIHLNISKTGSDWKSSVLDMTFMTKHNGSVSGISLEHNRQVCFPDNSLPKYYVPSMPEISWIFTLSTTEILENVDTHNKKSYVMLMDNEPDKSKWYHMATTRRHVIDLNSFDRLPFMLTKDTHLLCDVNMYYSTGLCKPCGEFCYGDGPNTPFCSGEKKQCSRETASFQPNAHQTPPHTPSPPPGVTSNLLPNTQPIDGAVGGVEEQSGPQNT</sequence>
<reference evidence="2" key="1">
    <citation type="submission" date="2022-11" db="EMBL/GenBank/DDBJ databases">
        <title>Centuries of genome instability and evolution in soft-shell clam transmissible cancer (bioRxiv).</title>
        <authorList>
            <person name="Hart S.F.M."/>
            <person name="Yonemitsu M.A."/>
            <person name="Giersch R.M."/>
            <person name="Beal B.F."/>
            <person name="Arriagada G."/>
            <person name="Davis B.W."/>
            <person name="Ostrander E.A."/>
            <person name="Goff S.P."/>
            <person name="Metzger M.J."/>
        </authorList>
    </citation>
    <scope>NUCLEOTIDE SEQUENCE</scope>
    <source>
        <strain evidence="2">MELC-2E11</strain>
        <tissue evidence="2">Siphon/mantle</tissue>
    </source>
</reference>
<keyword evidence="3" id="KW-1185">Reference proteome</keyword>
<feature type="region of interest" description="Disordered" evidence="1">
    <location>
        <begin position="199"/>
        <end position="247"/>
    </location>
</feature>
<proteinExistence type="predicted"/>
<accession>A0ABY7ESK7</accession>
<protein>
    <submittedName>
        <fullName evidence="2">Uncharacterized protein</fullName>
    </submittedName>
</protein>
<feature type="compositionally biased region" description="Polar residues" evidence="1">
    <location>
        <begin position="220"/>
        <end position="230"/>
    </location>
</feature>
<evidence type="ECO:0000313" key="2">
    <source>
        <dbReference type="EMBL" id="WAR12967.1"/>
    </source>
</evidence>
<feature type="compositionally biased region" description="Polar residues" evidence="1">
    <location>
        <begin position="199"/>
        <end position="208"/>
    </location>
</feature>
<evidence type="ECO:0000313" key="3">
    <source>
        <dbReference type="Proteomes" id="UP001164746"/>
    </source>
</evidence>
<evidence type="ECO:0000256" key="1">
    <source>
        <dbReference type="SAM" id="MobiDB-lite"/>
    </source>
</evidence>
<dbReference type="EMBL" id="CP111019">
    <property type="protein sequence ID" value="WAR12967.1"/>
    <property type="molecule type" value="Genomic_DNA"/>
</dbReference>
<name>A0ABY7ESK7_MYAAR</name>
<feature type="non-terminal residue" evidence="2">
    <location>
        <position position="247"/>
    </location>
</feature>